<dbReference type="Pfam" id="PF03770">
    <property type="entry name" value="IPK"/>
    <property type="match status" value="1"/>
</dbReference>
<feature type="compositionally biased region" description="Low complexity" evidence="6">
    <location>
        <begin position="172"/>
        <end position="190"/>
    </location>
</feature>
<feature type="compositionally biased region" description="Polar residues" evidence="6">
    <location>
        <begin position="48"/>
        <end position="60"/>
    </location>
</feature>
<dbReference type="GO" id="GO:0000824">
    <property type="term" value="F:inositol-1,4,5,6-tetrakisphosphate 3-kinase activity"/>
    <property type="evidence" value="ECO:0007669"/>
    <property type="project" value="TreeGrafter"/>
</dbReference>
<feature type="region of interest" description="Disordered" evidence="6">
    <location>
        <begin position="661"/>
        <end position="689"/>
    </location>
</feature>
<feature type="compositionally biased region" description="Basic and acidic residues" evidence="6">
    <location>
        <begin position="1058"/>
        <end position="1086"/>
    </location>
</feature>
<feature type="compositionally biased region" description="Basic and acidic residues" evidence="6">
    <location>
        <begin position="449"/>
        <end position="461"/>
    </location>
</feature>
<feature type="compositionally biased region" description="Basic and acidic residues" evidence="6">
    <location>
        <begin position="62"/>
        <end position="73"/>
    </location>
</feature>
<dbReference type="PANTHER" id="PTHR12400">
    <property type="entry name" value="INOSITOL POLYPHOSPHATE KINASE"/>
    <property type="match status" value="1"/>
</dbReference>
<dbReference type="Proteomes" id="UP000541558">
    <property type="component" value="Unassembled WGS sequence"/>
</dbReference>
<feature type="region of interest" description="Disordered" evidence="6">
    <location>
        <begin position="395"/>
        <end position="463"/>
    </location>
</feature>
<dbReference type="GO" id="GO:0046854">
    <property type="term" value="P:phosphatidylinositol phosphate biosynthetic process"/>
    <property type="evidence" value="ECO:0007669"/>
    <property type="project" value="TreeGrafter"/>
</dbReference>
<keyword evidence="2 4" id="KW-0808">Transferase</keyword>
<feature type="region of interest" description="Disordered" evidence="6">
    <location>
        <begin position="1"/>
        <end position="380"/>
    </location>
</feature>
<evidence type="ECO:0000256" key="4">
    <source>
        <dbReference type="RuleBase" id="RU363090"/>
    </source>
</evidence>
<feature type="compositionally biased region" description="Polar residues" evidence="6">
    <location>
        <begin position="404"/>
        <end position="416"/>
    </location>
</feature>
<feature type="compositionally biased region" description="Polar residues" evidence="6">
    <location>
        <begin position="1529"/>
        <end position="1542"/>
    </location>
</feature>
<feature type="region of interest" description="Disordered" evidence="6">
    <location>
        <begin position="800"/>
        <end position="820"/>
    </location>
</feature>
<sequence length="1565" mass="173467">MGPTAELRYAQPQYHFPPSPPSSGNVTADCSPRIPLLSPDDPAIVQKLYSSTSYRQSHSLTPHREDSRRKTESDTESEGYNTERTGGMGFSANRNRRAQPRSHTVPFNPRPAPKAPGRSPSKILRPLSRSSSSSSSSKASSSDSGQDKDEGDVHPASGMGRKVAATLQLFKETAPQTEEPTPLEPSLSRSESSRRAQPFRKVDDAEPQFEFVKRSDWPDRESAASRREQSMAGFERPRGRDSQSVSSETGAERPSSSCESSYHDLPQWRLDAAVSTRGRRRERPADDDPNENDSEPFPSFTRQHNYPFPPSPSPSRSPSSRHSQLLSDLDSTFPPPSPSLSPITSKIPFPEPSKSPSSVSQPPSPNGSHSSWTTDDDSLYGDSASIASASTTSTSYYHPHHYDQSGTPSVKQQPISGSGEDRHHHLPFASSDDDDFEKDLGSSSRARRRSVDSNHTLDEGLPHIPLRPFRNQVGGHSAIYKFTRQAVCKPLVSRENLFYEAVEREAPPLLDFIPRYLGVMLVSYRRVPKTGLGRLSPNDRTPQACSSIPSPSSSPTSTGITVDSSALFDNPSVEATELPEVVLDRNRHIIPEWLLHGRRNRSLSYSNAKGSVIARRQLADTHLWRGTASTPDLANMPDLSTTPNARPSPLATFSTLACEGEAPTPVNSPSHTTRPFLSNLGERPNAGRLNHALNSDDDVLLHLPSRPGQPERVSSVPGSPWFGGTGSTVVNTKLKDHVFSSVLRRLRKRRSRRSAACSYLLEGCGDVADVECDPSDSVSASTPPPGISRRLFGPLEVDENRADSDGCQTPIPSDSLLGKGDTHVRGGENKDMGIFDIDLDVGDQRDLHRNGSWDRSLSLASRRRLPSTPETTPPANHQLKPFIPTSIHIEDEAEPAITRQNHFILMEDLTGRLKHPCVVDLKMGTRQYGMDATPAKKKSQRKKCDRTTSRPLGVRVCGMQVWDNATQSYVTQDKYHGREVLADEFDSVLESFLFDGERLLAYQIPVLLQKLYALARIVNRLKGFRFYGCSLLLIYDGDRESQEAFRSSMLEQPWTRSNRGESLERRSESQARTSDKPTLRRSHSEDLLVGPVSQRQSRRKKRGEIDVRIVDFAHTTTGRDWEPYPSESARKASCDSLSSSKGYQADVDPDTGLIYARFPPHYPDLPDRGFLFGLKNLTEALEKIWNRERIRRIKAARDDPRLAQAQLGPLPTDGKNIFDEIFGGELDFGLTEPDDVVVCSLQPTNDYKTVRLPDSPSRKSPPFINARSLFCLVYLLRRSWRYVAGNAPRSTSLFTRGGHSSPGLCPSSISFWQYQIHQENSFQQAVVRSVNDKNSQLQRQLDNVVREANSQIELLMGKKSELERDLEFERKKVRELQEASREQSKEYQKLKAQHDKIKRKALLGASVGGNVQTNVGHPEASQGTGLTHLSEGFARNNARIFVPGGNNIGAGHNIGGMIQRTPIGPTGNGPRGFQPQPPGDLAAQRNRQVGHNVHRQQFTAAPMTERSFPALSERSTSANEVENLLMYQQPPSVSRGTPQSGWGQPPNRPSAAMPGSTVRRGFRPR</sequence>
<dbReference type="GO" id="GO:0005737">
    <property type="term" value="C:cytoplasm"/>
    <property type="evidence" value="ECO:0007669"/>
    <property type="project" value="TreeGrafter"/>
</dbReference>
<feature type="region of interest" description="Disordered" evidence="6">
    <location>
        <begin position="531"/>
        <end position="564"/>
    </location>
</feature>
<gene>
    <name evidence="7" type="ORF">D9611_007659</name>
</gene>
<proteinExistence type="inferred from homology"/>
<evidence type="ECO:0000256" key="1">
    <source>
        <dbReference type="ARBA" id="ARBA00007374"/>
    </source>
</evidence>
<dbReference type="EC" id="2.7.-.-" evidence="4"/>
<feature type="compositionally biased region" description="Polar residues" evidence="6">
    <location>
        <begin position="242"/>
        <end position="260"/>
    </location>
</feature>
<feature type="compositionally biased region" description="Low complexity" evidence="6">
    <location>
        <begin position="316"/>
        <end position="332"/>
    </location>
</feature>
<comment type="similarity">
    <text evidence="1 4">Belongs to the inositol phosphokinase (IPK) family.</text>
</comment>
<dbReference type="SUPFAM" id="SSF56104">
    <property type="entry name" value="SAICAR synthase-like"/>
    <property type="match status" value="1"/>
</dbReference>
<organism evidence="7 8">
    <name type="scientific">Ephemerocybe angulata</name>
    <dbReference type="NCBI Taxonomy" id="980116"/>
    <lineage>
        <taxon>Eukaryota</taxon>
        <taxon>Fungi</taxon>
        <taxon>Dikarya</taxon>
        <taxon>Basidiomycota</taxon>
        <taxon>Agaricomycotina</taxon>
        <taxon>Agaricomycetes</taxon>
        <taxon>Agaricomycetidae</taxon>
        <taxon>Agaricales</taxon>
        <taxon>Agaricineae</taxon>
        <taxon>Psathyrellaceae</taxon>
        <taxon>Ephemerocybe</taxon>
    </lineage>
</organism>
<feature type="region of interest" description="Disordered" evidence="6">
    <location>
        <begin position="846"/>
        <end position="880"/>
    </location>
</feature>
<dbReference type="GO" id="GO:0032958">
    <property type="term" value="P:inositol phosphate biosynthetic process"/>
    <property type="evidence" value="ECO:0007669"/>
    <property type="project" value="InterPro"/>
</dbReference>
<comment type="caution">
    <text evidence="7">The sequence shown here is derived from an EMBL/GenBank/DDBJ whole genome shotgun (WGS) entry which is preliminary data.</text>
</comment>
<evidence type="ECO:0000256" key="6">
    <source>
        <dbReference type="SAM" id="MobiDB-lite"/>
    </source>
</evidence>
<evidence type="ECO:0000256" key="2">
    <source>
        <dbReference type="ARBA" id="ARBA00022679"/>
    </source>
</evidence>
<reference evidence="7 8" key="1">
    <citation type="journal article" date="2020" name="ISME J.">
        <title>Uncovering the hidden diversity of litter-decomposition mechanisms in mushroom-forming fungi.</title>
        <authorList>
            <person name="Floudas D."/>
            <person name="Bentzer J."/>
            <person name="Ahren D."/>
            <person name="Johansson T."/>
            <person name="Persson P."/>
            <person name="Tunlid A."/>
        </authorList>
    </citation>
    <scope>NUCLEOTIDE SEQUENCE [LARGE SCALE GENOMIC DNA]</scope>
    <source>
        <strain evidence="7 8">CBS 175.51</strain>
    </source>
</reference>
<feature type="compositionally biased region" description="Basic and acidic residues" evidence="6">
    <location>
        <begin position="211"/>
        <end position="241"/>
    </location>
</feature>
<keyword evidence="5" id="KW-0175">Coiled coil</keyword>
<dbReference type="OrthoDB" id="2573163at2759"/>
<feature type="region of interest" description="Disordered" evidence="6">
    <location>
        <begin position="1120"/>
        <end position="1143"/>
    </location>
</feature>
<dbReference type="GO" id="GO:0005634">
    <property type="term" value="C:nucleus"/>
    <property type="evidence" value="ECO:0007669"/>
    <property type="project" value="TreeGrafter"/>
</dbReference>
<evidence type="ECO:0000313" key="8">
    <source>
        <dbReference type="Proteomes" id="UP000541558"/>
    </source>
</evidence>
<feature type="compositionally biased region" description="Low complexity" evidence="6">
    <location>
        <begin position="546"/>
        <end position="561"/>
    </location>
</feature>
<protein>
    <recommendedName>
        <fullName evidence="4">Kinase</fullName>
        <ecNumber evidence="4">2.7.-.-</ecNumber>
    </recommendedName>
</protein>
<evidence type="ECO:0000256" key="5">
    <source>
        <dbReference type="SAM" id="Coils"/>
    </source>
</evidence>
<accession>A0A8H5BY12</accession>
<feature type="compositionally biased region" description="Acidic residues" evidence="6">
    <location>
        <begin position="285"/>
        <end position="294"/>
    </location>
</feature>
<keyword evidence="8" id="KW-1185">Reference proteome</keyword>
<feature type="compositionally biased region" description="Low complexity" evidence="6">
    <location>
        <begin position="119"/>
        <end position="144"/>
    </location>
</feature>
<feature type="region of interest" description="Disordered" evidence="6">
    <location>
        <begin position="1527"/>
        <end position="1565"/>
    </location>
</feature>
<dbReference type="EMBL" id="JAACJK010000113">
    <property type="protein sequence ID" value="KAF5331654.1"/>
    <property type="molecule type" value="Genomic_DNA"/>
</dbReference>
<dbReference type="PANTHER" id="PTHR12400:SF21">
    <property type="entry name" value="KINASE"/>
    <property type="match status" value="1"/>
</dbReference>
<feature type="region of interest" description="Disordered" evidence="6">
    <location>
        <begin position="1056"/>
        <end position="1101"/>
    </location>
</feature>
<dbReference type="InterPro" id="IPR005522">
    <property type="entry name" value="IPK"/>
</dbReference>
<name>A0A8H5BY12_9AGAR</name>
<dbReference type="InterPro" id="IPR038286">
    <property type="entry name" value="IPK_sf"/>
</dbReference>
<feature type="coiled-coil region" evidence="5">
    <location>
        <begin position="1327"/>
        <end position="1400"/>
    </location>
</feature>
<evidence type="ECO:0000256" key="3">
    <source>
        <dbReference type="ARBA" id="ARBA00022777"/>
    </source>
</evidence>
<feature type="compositionally biased region" description="Low complexity" evidence="6">
    <location>
        <begin position="340"/>
        <end position="361"/>
    </location>
</feature>
<evidence type="ECO:0000313" key="7">
    <source>
        <dbReference type="EMBL" id="KAF5331654.1"/>
    </source>
</evidence>
<dbReference type="Gene3D" id="3.30.470.160">
    <property type="entry name" value="Inositol polyphosphate kinase"/>
    <property type="match status" value="1"/>
</dbReference>
<feature type="compositionally biased region" description="Polar residues" evidence="6">
    <location>
        <begin position="665"/>
        <end position="676"/>
    </location>
</feature>
<dbReference type="GO" id="GO:0008440">
    <property type="term" value="F:inositol-1,4,5-trisphosphate 3-kinase activity"/>
    <property type="evidence" value="ECO:0007669"/>
    <property type="project" value="TreeGrafter"/>
</dbReference>
<keyword evidence="3 4" id="KW-0418">Kinase</keyword>
<feature type="compositionally biased region" description="Basic and acidic residues" evidence="6">
    <location>
        <begin position="1120"/>
        <end position="1133"/>
    </location>
</feature>